<dbReference type="GO" id="GO:0005789">
    <property type="term" value="C:endoplasmic reticulum membrane"/>
    <property type="evidence" value="ECO:0007669"/>
    <property type="project" value="UniProtKB-SubCell"/>
</dbReference>
<keyword evidence="3 5" id="KW-1133">Transmembrane helix</keyword>
<dbReference type="InParanoid" id="J0DCU2"/>
<evidence type="ECO:0000256" key="2">
    <source>
        <dbReference type="ARBA" id="ARBA00022692"/>
    </source>
</evidence>
<feature type="transmembrane region" description="Helical" evidence="5">
    <location>
        <begin position="279"/>
        <end position="299"/>
    </location>
</feature>
<evidence type="ECO:0000313" key="8">
    <source>
        <dbReference type="Proteomes" id="UP000006514"/>
    </source>
</evidence>
<dbReference type="AlphaFoldDB" id="J0DCU2"/>
<dbReference type="EMBL" id="JH687798">
    <property type="protein sequence ID" value="EJD40846.1"/>
    <property type="molecule type" value="Genomic_DNA"/>
</dbReference>
<dbReference type="KEGG" id="adl:AURDEDRAFT_90701"/>
<name>J0DCU2_AURST</name>
<accession>J0DCU2</accession>
<keyword evidence="5" id="KW-0762">Sugar transport</keyword>
<evidence type="ECO:0000256" key="5">
    <source>
        <dbReference type="RuleBase" id="RU367097"/>
    </source>
</evidence>
<comment type="subcellular location">
    <subcellularLocation>
        <location evidence="5">Golgi apparatus membrane</location>
        <topology evidence="5">Multi-pass membrane protein</topology>
    </subcellularLocation>
    <subcellularLocation>
        <location evidence="5">Cytoplasmic vesicle membrane</location>
        <topology evidence="5">Multi-pass membrane protein</topology>
    </subcellularLocation>
    <subcellularLocation>
        <location evidence="5">Endoplasmic reticulum membrane</location>
        <topology evidence="5">Multi-pass membrane protein</topology>
    </subcellularLocation>
    <subcellularLocation>
        <location evidence="1">Membrane</location>
        <topology evidence="1">Multi-pass membrane protein</topology>
    </subcellularLocation>
</comment>
<comment type="similarity">
    <text evidence="5">Belongs to the TPT transporter family. SLC35D subfamily.</text>
</comment>
<dbReference type="eggNOG" id="KOG1442">
    <property type="taxonomic scope" value="Eukaryota"/>
</dbReference>
<feature type="region of interest" description="Disordered" evidence="6">
    <location>
        <begin position="380"/>
        <end position="401"/>
    </location>
</feature>
<sequence>MTAAPSSITSRWARKLGLTREQLEVAAVVTFYMVAALTMVFVNKAVLLSSPTVPLLFLLIQLFMAVVLLHGFAFAFPRHVQLPKLEFHAFRKLFPVIAVSLSGLVFNTLCLRAVEAAFFQIARGLLLPLTIVVSALFTRALPQPTVPVFLAALIVTMGFLMGIAPDALHIDVAAPVGDETTVAQPAPEPLNGNSNTMGLFYGIMSSVFIAVHSCLIKQSLPHVGGSALALSYWTNLVSSLVLIPIVFVAGEVSEFARLLRIASEAAAKGVPSEWNWGTFLWGSIVTGIFGALLGLAAMLSVKATSPVTHMFSSAAKSVLQTVLGVWLFHDLMTTGRASSILVILIGTLYYTWVKAQQPPPPPPNKEQEMVQRAEEEGLLAVEFDADEDDDGKHKEREQRRD</sequence>
<keyword evidence="5" id="KW-0813">Transport</keyword>
<reference evidence="8" key="1">
    <citation type="journal article" date="2012" name="Science">
        <title>The Paleozoic origin of enzymatic lignin decomposition reconstructed from 31 fungal genomes.</title>
        <authorList>
            <person name="Floudas D."/>
            <person name="Binder M."/>
            <person name="Riley R."/>
            <person name="Barry K."/>
            <person name="Blanchette R.A."/>
            <person name="Henrissat B."/>
            <person name="Martinez A.T."/>
            <person name="Otillar R."/>
            <person name="Spatafora J.W."/>
            <person name="Yadav J.S."/>
            <person name="Aerts A."/>
            <person name="Benoit I."/>
            <person name="Boyd A."/>
            <person name="Carlson A."/>
            <person name="Copeland A."/>
            <person name="Coutinho P.M."/>
            <person name="de Vries R.P."/>
            <person name="Ferreira P."/>
            <person name="Findley K."/>
            <person name="Foster B."/>
            <person name="Gaskell J."/>
            <person name="Glotzer D."/>
            <person name="Gorecki P."/>
            <person name="Heitman J."/>
            <person name="Hesse C."/>
            <person name="Hori C."/>
            <person name="Igarashi K."/>
            <person name="Jurgens J.A."/>
            <person name="Kallen N."/>
            <person name="Kersten P."/>
            <person name="Kohler A."/>
            <person name="Kuees U."/>
            <person name="Kumar T.K.A."/>
            <person name="Kuo A."/>
            <person name="LaButti K."/>
            <person name="Larrondo L.F."/>
            <person name="Lindquist E."/>
            <person name="Ling A."/>
            <person name="Lombard V."/>
            <person name="Lucas S."/>
            <person name="Lundell T."/>
            <person name="Martin R."/>
            <person name="McLaughlin D.J."/>
            <person name="Morgenstern I."/>
            <person name="Morin E."/>
            <person name="Murat C."/>
            <person name="Nagy L.G."/>
            <person name="Nolan M."/>
            <person name="Ohm R.A."/>
            <person name="Patyshakuliyeva A."/>
            <person name="Rokas A."/>
            <person name="Ruiz-Duenas F.J."/>
            <person name="Sabat G."/>
            <person name="Salamov A."/>
            <person name="Samejima M."/>
            <person name="Schmutz J."/>
            <person name="Slot J.C."/>
            <person name="St John F."/>
            <person name="Stenlid J."/>
            <person name="Sun H."/>
            <person name="Sun S."/>
            <person name="Syed K."/>
            <person name="Tsang A."/>
            <person name="Wiebenga A."/>
            <person name="Young D."/>
            <person name="Pisabarro A."/>
            <person name="Eastwood D.C."/>
            <person name="Martin F."/>
            <person name="Cullen D."/>
            <person name="Grigoriev I.V."/>
            <person name="Hibbett D.S."/>
        </authorList>
    </citation>
    <scope>NUCLEOTIDE SEQUENCE [LARGE SCALE GENOMIC DNA]</scope>
    <source>
        <strain evidence="8">TFB10046</strain>
    </source>
</reference>
<proteinExistence type="inferred from homology"/>
<evidence type="ECO:0000256" key="6">
    <source>
        <dbReference type="SAM" id="MobiDB-lite"/>
    </source>
</evidence>
<evidence type="ECO:0000256" key="4">
    <source>
        <dbReference type="ARBA" id="ARBA00023136"/>
    </source>
</evidence>
<feature type="transmembrane region" description="Helical" evidence="5">
    <location>
        <begin position="120"/>
        <end position="138"/>
    </location>
</feature>
<feature type="transmembrane region" description="Helical" evidence="5">
    <location>
        <begin position="198"/>
        <end position="216"/>
    </location>
</feature>
<feature type="transmembrane region" description="Helical" evidence="5">
    <location>
        <begin position="54"/>
        <end position="73"/>
    </location>
</feature>
<keyword evidence="5" id="KW-0968">Cytoplasmic vesicle</keyword>
<dbReference type="OrthoDB" id="5547497at2759"/>
<keyword evidence="5" id="KW-0256">Endoplasmic reticulum</keyword>
<dbReference type="PANTHER" id="PTHR11132">
    <property type="entry name" value="SOLUTE CARRIER FAMILY 35"/>
    <property type="match status" value="1"/>
</dbReference>
<comment type="function">
    <text evidence="5">Involved in the import of GDP-mannose from the cytoplasm into the Golgi lumen.</text>
</comment>
<keyword evidence="5" id="KW-0333">Golgi apparatus</keyword>
<feature type="transmembrane region" description="Helical" evidence="5">
    <location>
        <begin position="23"/>
        <end position="42"/>
    </location>
</feature>
<gene>
    <name evidence="7" type="ORF">AURDEDRAFT_90701</name>
</gene>
<dbReference type="GO" id="GO:0030659">
    <property type="term" value="C:cytoplasmic vesicle membrane"/>
    <property type="evidence" value="ECO:0007669"/>
    <property type="project" value="UniProtKB-SubCell"/>
</dbReference>
<dbReference type="FunCoup" id="J0DCU2">
    <property type="interactions" value="17"/>
</dbReference>
<evidence type="ECO:0000256" key="3">
    <source>
        <dbReference type="ARBA" id="ARBA00022989"/>
    </source>
</evidence>
<evidence type="ECO:0000256" key="1">
    <source>
        <dbReference type="ARBA" id="ARBA00004141"/>
    </source>
</evidence>
<feature type="transmembrane region" description="Helical" evidence="5">
    <location>
        <begin position="228"/>
        <end position="250"/>
    </location>
</feature>
<dbReference type="InterPro" id="IPR050186">
    <property type="entry name" value="TPT_transporter"/>
</dbReference>
<feature type="transmembrane region" description="Helical" evidence="5">
    <location>
        <begin position="93"/>
        <end position="114"/>
    </location>
</feature>
<keyword evidence="2 5" id="KW-0812">Transmembrane</keyword>
<feature type="compositionally biased region" description="Basic and acidic residues" evidence="6">
    <location>
        <begin position="390"/>
        <end position="401"/>
    </location>
</feature>
<keyword evidence="4 5" id="KW-0472">Membrane</keyword>
<evidence type="ECO:0000313" key="7">
    <source>
        <dbReference type="EMBL" id="EJD40846.1"/>
    </source>
</evidence>
<comment type="subunit">
    <text evidence="5">Homooligomer.</text>
</comment>
<dbReference type="GO" id="GO:0000139">
    <property type="term" value="C:Golgi membrane"/>
    <property type="evidence" value="ECO:0007669"/>
    <property type="project" value="UniProtKB-SubCell"/>
</dbReference>
<feature type="transmembrane region" description="Helical" evidence="5">
    <location>
        <begin position="145"/>
        <end position="164"/>
    </location>
</feature>
<protein>
    <recommendedName>
        <fullName evidence="5">GDP-mannose transporter</fullName>
        <shortName evidence="5">GMT</shortName>
    </recommendedName>
</protein>
<dbReference type="Proteomes" id="UP000006514">
    <property type="component" value="Unassembled WGS sequence"/>
</dbReference>
<organism evidence="7 8">
    <name type="scientific">Auricularia subglabra (strain TFB-10046 / SS5)</name>
    <name type="common">White-rot fungus</name>
    <name type="synonym">Auricularia delicata (strain TFB10046)</name>
    <dbReference type="NCBI Taxonomy" id="717982"/>
    <lineage>
        <taxon>Eukaryota</taxon>
        <taxon>Fungi</taxon>
        <taxon>Dikarya</taxon>
        <taxon>Basidiomycota</taxon>
        <taxon>Agaricomycotina</taxon>
        <taxon>Agaricomycetes</taxon>
        <taxon>Auriculariales</taxon>
        <taxon>Auriculariaceae</taxon>
        <taxon>Auricularia</taxon>
    </lineage>
</organism>
<keyword evidence="8" id="KW-1185">Reference proteome</keyword>